<comment type="caution">
    <text evidence="10">The sequence shown here is derived from an EMBL/GenBank/DDBJ whole genome shotgun (WGS) entry which is preliminary data.</text>
</comment>
<feature type="transmembrane region" description="Helical" evidence="8">
    <location>
        <begin position="458"/>
        <end position="476"/>
    </location>
</feature>
<feature type="transmembrane region" description="Helical" evidence="8">
    <location>
        <begin position="106"/>
        <end position="124"/>
    </location>
</feature>
<evidence type="ECO:0000259" key="9">
    <source>
        <dbReference type="Pfam" id="PF00361"/>
    </source>
</evidence>
<name>A0A3D8M540_9ALTE</name>
<dbReference type="InterPro" id="IPR001750">
    <property type="entry name" value="ND/Mrp_TM"/>
</dbReference>
<keyword evidence="3" id="KW-1003">Cell membrane</keyword>
<comment type="similarity">
    <text evidence="2">Belongs to the CPA3 antiporters (TC 2.A.63) subunit D family.</text>
</comment>
<feature type="transmembrane region" description="Helical" evidence="8">
    <location>
        <begin position="334"/>
        <end position="353"/>
    </location>
</feature>
<dbReference type="Pfam" id="PF00361">
    <property type="entry name" value="Proton_antipo_M"/>
    <property type="match status" value="1"/>
</dbReference>
<evidence type="ECO:0000256" key="2">
    <source>
        <dbReference type="ARBA" id="ARBA00005346"/>
    </source>
</evidence>
<dbReference type="PANTHER" id="PTHR42703">
    <property type="entry name" value="NADH DEHYDROGENASE"/>
    <property type="match status" value="1"/>
</dbReference>
<feature type="transmembrane region" description="Helical" evidence="8">
    <location>
        <begin position="407"/>
        <end position="427"/>
    </location>
</feature>
<evidence type="ECO:0000256" key="5">
    <source>
        <dbReference type="ARBA" id="ARBA00022989"/>
    </source>
</evidence>
<evidence type="ECO:0000313" key="10">
    <source>
        <dbReference type="EMBL" id="RDV24654.1"/>
    </source>
</evidence>
<evidence type="ECO:0000256" key="8">
    <source>
        <dbReference type="SAM" id="Phobius"/>
    </source>
</evidence>
<evidence type="ECO:0000256" key="4">
    <source>
        <dbReference type="ARBA" id="ARBA00022692"/>
    </source>
</evidence>
<organism evidence="10 11">
    <name type="scientific">Alteromonas aestuariivivens</name>
    <dbReference type="NCBI Taxonomy" id="1938339"/>
    <lineage>
        <taxon>Bacteria</taxon>
        <taxon>Pseudomonadati</taxon>
        <taxon>Pseudomonadota</taxon>
        <taxon>Gammaproteobacteria</taxon>
        <taxon>Alteromonadales</taxon>
        <taxon>Alteromonadaceae</taxon>
        <taxon>Alteromonas/Salinimonas group</taxon>
        <taxon>Alteromonas</taxon>
    </lineage>
</organism>
<dbReference type="OrthoDB" id="9768329at2"/>
<keyword evidence="5 8" id="KW-1133">Transmembrane helix</keyword>
<evidence type="ECO:0000313" key="11">
    <source>
        <dbReference type="Proteomes" id="UP000256561"/>
    </source>
</evidence>
<dbReference type="EMBL" id="QRHA01000009">
    <property type="protein sequence ID" value="RDV24654.1"/>
    <property type="molecule type" value="Genomic_DNA"/>
</dbReference>
<keyword evidence="4 7" id="KW-0812">Transmembrane</keyword>
<dbReference type="GO" id="GO:0005886">
    <property type="term" value="C:plasma membrane"/>
    <property type="evidence" value="ECO:0007669"/>
    <property type="project" value="UniProtKB-SubCell"/>
</dbReference>
<gene>
    <name evidence="10" type="ORF">DXV75_13280</name>
</gene>
<keyword evidence="11" id="KW-1185">Reference proteome</keyword>
<feature type="transmembrane region" description="Helical" evidence="8">
    <location>
        <begin position="204"/>
        <end position="226"/>
    </location>
</feature>
<feature type="transmembrane region" description="Helical" evidence="8">
    <location>
        <begin position="374"/>
        <end position="395"/>
    </location>
</feature>
<feature type="transmembrane region" description="Helical" evidence="8">
    <location>
        <begin position="74"/>
        <end position="94"/>
    </location>
</feature>
<dbReference type="RefSeq" id="WP_115593900.1">
    <property type="nucleotide sequence ID" value="NZ_QRHA01000009.1"/>
</dbReference>
<feature type="transmembrane region" description="Helical" evidence="8">
    <location>
        <begin position="29"/>
        <end position="45"/>
    </location>
</feature>
<feature type="transmembrane region" description="Helical" evidence="8">
    <location>
        <begin position="238"/>
        <end position="258"/>
    </location>
</feature>
<evidence type="ECO:0000256" key="7">
    <source>
        <dbReference type="RuleBase" id="RU000320"/>
    </source>
</evidence>
<dbReference type="PRINTS" id="PR01434">
    <property type="entry name" value="NADHDHGNASE5"/>
</dbReference>
<feature type="transmembrane region" description="Helical" evidence="8">
    <location>
        <begin position="303"/>
        <end position="322"/>
    </location>
</feature>
<keyword evidence="6 8" id="KW-0472">Membrane</keyword>
<comment type="subcellular location">
    <subcellularLocation>
        <location evidence="1">Cell membrane</location>
        <topology evidence="1">Multi-pass membrane protein</topology>
    </subcellularLocation>
    <subcellularLocation>
        <location evidence="7">Membrane</location>
        <topology evidence="7">Multi-pass membrane protein</topology>
    </subcellularLocation>
</comment>
<accession>A0A3D8M540</accession>
<feature type="transmembrane region" description="Helical" evidence="8">
    <location>
        <begin position="163"/>
        <end position="184"/>
    </location>
</feature>
<evidence type="ECO:0000256" key="3">
    <source>
        <dbReference type="ARBA" id="ARBA00022475"/>
    </source>
</evidence>
<reference evidence="11" key="1">
    <citation type="submission" date="2018-08" db="EMBL/GenBank/DDBJ databases">
        <authorList>
            <person name="Zhang J."/>
            <person name="Du Z.-J."/>
        </authorList>
    </citation>
    <scope>NUCLEOTIDE SEQUENCE [LARGE SCALE GENOMIC DNA]</scope>
    <source>
        <strain evidence="11">KCTC 52655</strain>
    </source>
</reference>
<evidence type="ECO:0000256" key="1">
    <source>
        <dbReference type="ARBA" id="ARBA00004651"/>
    </source>
</evidence>
<feature type="domain" description="NADH:quinone oxidoreductase/Mrp antiporter transmembrane" evidence="9">
    <location>
        <begin position="129"/>
        <end position="421"/>
    </location>
</feature>
<dbReference type="PANTHER" id="PTHR42703:SF1">
    <property type="entry name" value="NA(+)_H(+) ANTIPORTER SUBUNIT D1"/>
    <property type="match status" value="1"/>
</dbReference>
<protein>
    <submittedName>
        <fullName evidence="10">Monovalent cation/H+ antiporter subunit D family protein</fullName>
    </submittedName>
</protein>
<evidence type="ECO:0000256" key="6">
    <source>
        <dbReference type="ARBA" id="ARBA00023136"/>
    </source>
</evidence>
<dbReference type="Proteomes" id="UP000256561">
    <property type="component" value="Unassembled WGS sequence"/>
</dbReference>
<dbReference type="AlphaFoldDB" id="A0A3D8M540"/>
<proteinExistence type="inferred from homology"/>
<dbReference type="InterPro" id="IPR050586">
    <property type="entry name" value="CPA3_Na-H_Antiporter_D"/>
</dbReference>
<sequence>MQTTVLLVVLPLLFAPLTALCRNGKLAWALTLVLMLALSTLAIHLMRDVLFGAVIHYELGGWAPPWGIEYKIDSLNALVCVIVTSIGLLSVLFAKSSVEKEISEQVTALFYACLQLCVLGMLGIALTGDIFNLFVFLEISSLSSYALIAMGRNRKALTAALEYLILGTIGATFFLLGVGMLYAASGSLNMQDIARRFADFGSMHLVSTSLAFIVIGIALKAAIFPLHSWLPKAYSQAPSVISIFLAATATKVSIYVIIRCLYQVYPVDYWSSAVLPDLLTGLGCIAIVYGSARALTQTDIRNLLAYSSVAQIGYMILGIGLMNVHGLMASFLHLFNHAIMKAALFMAAGVFFYRANTTKLSELAGLGKEMPWTTAALIIAGLSLIGMPGTVGFVSKWYLLQSAFETGVWYAVIAVLAGSVLAILYVWKMVEALYFRPAFKVAIHHVPSGSSGISRTPAGMLVSIWLLVFSCIYFGIDTRLTTTSARTAVATLSSDIHIVSGSTP</sequence>
<feature type="transmembrane region" description="Helical" evidence="8">
    <location>
        <begin position="270"/>
        <end position="291"/>
    </location>
</feature>